<dbReference type="Gene3D" id="1.25.40.10">
    <property type="entry name" value="Tetratricopeptide repeat domain"/>
    <property type="match status" value="1"/>
</dbReference>
<dbReference type="InterPro" id="IPR011990">
    <property type="entry name" value="TPR-like_helical_dom_sf"/>
</dbReference>
<comment type="caution">
    <text evidence="1">The sequence shown here is derived from an EMBL/GenBank/DDBJ whole genome shotgun (WGS) entry which is preliminary data.</text>
</comment>
<dbReference type="Proteomes" id="UP001500831">
    <property type="component" value="Unassembled WGS sequence"/>
</dbReference>
<evidence type="ECO:0000313" key="1">
    <source>
        <dbReference type="EMBL" id="GAA2870609.1"/>
    </source>
</evidence>
<organism evidence="1 2">
    <name type="scientific">Streptosporangium fragile</name>
    <dbReference type="NCBI Taxonomy" id="46186"/>
    <lineage>
        <taxon>Bacteria</taxon>
        <taxon>Bacillati</taxon>
        <taxon>Actinomycetota</taxon>
        <taxon>Actinomycetes</taxon>
        <taxon>Streptosporangiales</taxon>
        <taxon>Streptosporangiaceae</taxon>
        <taxon>Streptosporangium</taxon>
    </lineage>
</organism>
<sequence length="461" mass="49761">MAARTPNDRLARLIEEAGFSHKSFARAVRDASEHAGTPIGCDHTSVSRWLQGMQPRADAAGLIIATLSRVLGRTVTLSDAGLTSSTKLPLDLGLTYPEELAEGVETVTQLWQADLDEASVVLKGQISAPAWNDASLAWLLAPPLSVDAGGHGARVGDADITRFRATIDLFAQMDNRFGGEHARRSFIHYLTTDGTRLLRGQASEKTRRRLFSEVAEATLLAAWMSYDSGLHGLAQRYFVQALGLAQAANDRLLAASILDAMSHQATFVGRYREAASLARAARQGTTGVATPTLTAHFHAMEARALARLGDASACDRALAHAVREFERRNPDDDPEWIRYFDDAELAAEFGHCFRDLGRPVVASQYAAQCLGSSGDGTYLRSDFFATMVLADAHLGAGEAEQACSVVLDALKLGEQLRSARCASYLREFAERLASVGKSPALAGFHEQAADFSLWRQVSGAQ</sequence>
<gene>
    <name evidence="1" type="ORF">GCM10010517_30860</name>
</gene>
<keyword evidence="2" id="KW-1185">Reference proteome</keyword>
<protein>
    <submittedName>
        <fullName evidence="1">XRE family transcriptional regulator</fullName>
    </submittedName>
</protein>
<accession>A0ABP6IEH5</accession>
<name>A0ABP6IEH5_9ACTN</name>
<dbReference type="EMBL" id="BAAAVI010000019">
    <property type="protein sequence ID" value="GAA2870609.1"/>
    <property type="molecule type" value="Genomic_DNA"/>
</dbReference>
<dbReference type="SUPFAM" id="SSF48452">
    <property type="entry name" value="TPR-like"/>
    <property type="match status" value="1"/>
</dbReference>
<evidence type="ECO:0000313" key="2">
    <source>
        <dbReference type="Proteomes" id="UP001500831"/>
    </source>
</evidence>
<reference evidence="2" key="1">
    <citation type="journal article" date="2019" name="Int. J. Syst. Evol. Microbiol.">
        <title>The Global Catalogue of Microorganisms (GCM) 10K type strain sequencing project: providing services to taxonomists for standard genome sequencing and annotation.</title>
        <authorList>
            <consortium name="The Broad Institute Genomics Platform"/>
            <consortium name="The Broad Institute Genome Sequencing Center for Infectious Disease"/>
            <person name="Wu L."/>
            <person name="Ma J."/>
        </authorList>
    </citation>
    <scope>NUCLEOTIDE SEQUENCE [LARGE SCALE GENOMIC DNA]</scope>
    <source>
        <strain evidence="2">JCM 6242</strain>
    </source>
</reference>
<proteinExistence type="predicted"/>